<keyword evidence="1" id="KW-1133">Transmembrane helix</keyword>
<keyword evidence="3" id="KW-1185">Reference proteome</keyword>
<dbReference type="AlphaFoldDB" id="A0A4V2S926"/>
<protein>
    <submittedName>
        <fullName evidence="2">Uncharacterized protein</fullName>
    </submittedName>
</protein>
<name>A0A4V2S926_9PSEU</name>
<dbReference type="OrthoDB" id="3182597at2"/>
<proteinExistence type="predicted"/>
<dbReference type="PANTHER" id="PTHR37826:SF3">
    <property type="entry name" value="J DOMAIN-CONTAINING PROTEIN"/>
    <property type="match status" value="1"/>
</dbReference>
<keyword evidence="1" id="KW-0472">Membrane</keyword>
<accession>A0A4V2S926</accession>
<dbReference type="PANTHER" id="PTHR37826">
    <property type="entry name" value="FLOTILLIN BAND_7_5 DOMAIN PROTEIN"/>
    <property type="match status" value="1"/>
</dbReference>
<gene>
    <name evidence="2" type="ORF">EV192_1011282</name>
</gene>
<comment type="caution">
    <text evidence="2">The sequence shown here is derived from an EMBL/GenBank/DDBJ whole genome shotgun (WGS) entry which is preliminary data.</text>
</comment>
<evidence type="ECO:0000313" key="3">
    <source>
        <dbReference type="Proteomes" id="UP000295680"/>
    </source>
</evidence>
<feature type="transmembrane region" description="Helical" evidence="1">
    <location>
        <begin position="340"/>
        <end position="360"/>
    </location>
</feature>
<evidence type="ECO:0000256" key="1">
    <source>
        <dbReference type="SAM" id="Phobius"/>
    </source>
</evidence>
<dbReference type="Proteomes" id="UP000295680">
    <property type="component" value="Unassembled WGS sequence"/>
</dbReference>
<dbReference type="EMBL" id="SLWS01000001">
    <property type="protein sequence ID" value="TCO65490.1"/>
    <property type="molecule type" value="Genomic_DNA"/>
</dbReference>
<dbReference type="Gene3D" id="2.20.28.30">
    <property type="entry name" value="RNA polymerase ii, chain L"/>
    <property type="match status" value="1"/>
</dbReference>
<reference evidence="2 3" key="1">
    <citation type="submission" date="2019-03" db="EMBL/GenBank/DDBJ databases">
        <title>Genomic Encyclopedia of Type Strains, Phase IV (KMG-IV): sequencing the most valuable type-strain genomes for metagenomic binning, comparative biology and taxonomic classification.</title>
        <authorList>
            <person name="Goeker M."/>
        </authorList>
    </citation>
    <scope>NUCLEOTIDE SEQUENCE [LARGE SCALE GENOMIC DNA]</scope>
    <source>
        <strain evidence="2 3">DSM 45934</strain>
    </source>
</reference>
<organism evidence="2 3">
    <name type="scientific">Actinocrispum wychmicini</name>
    <dbReference type="NCBI Taxonomy" id="1213861"/>
    <lineage>
        <taxon>Bacteria</taxon>
        <taxon>Bacillati</taxon>
        <taxon>Actinomycetota</taxon>
        <taxon>Actinomycetes</taxon>
        <taxon>Pseudonocardiales</taxon>
        <taxon>Pseudonocardiaceae</taxon>
        <taxon>Actinocrispum</taxon>
    </lineage>
</organism>
<dbReference type="RefSeq" id="WP_132111907.1">
    <property type="nucleotide sequence ID" value="NZ_SLWS01000001.1"/>
</dbReference>
<sequence length="377" mass="41788">MTDTPAPAASHTYPCGGCGARVQFAPGTNAMRCPYCGFQQEITTGDRQVREIAFAELTRLPRKPVGAIGAYTLKCQRCAAQTQTNDIAGTCQFCGSPLVVDGTATGQIVPEAVLPFMLDRGAMRDALGKWTSSRWFAPSALKKVREAESTKGTYVPHWTFDSQTVSQYSGQRGEHYYTTERYTDSDGNTQTRRVQHTRWYPANGVVERFFDDILIPASVALPQKKLHDLQPWPLLDAAPYQPQYLAGYSALRYDVEPEQGFDTARTTIEPVIREDCRQDIGGDEQRVNDVATQHNNVTFKLMLLPVWIATYLHAGKTWQILVNGRTGEVHGERPYSKAKIALAILLVLAVIAAIIVWIVLSRHTGTTTTSPTPAPRR</sequence>
<keyword evidence="1" id="KW-0812">Transmembrane</keyword>
<evidence type="ECO:0000313" key="2">
    <source>
        <dbReference type="EMBL" id="TCO65490.1"/>
    </source>
</evidence>